<dbReference type="Proteomes" id="UP000248806">
    <property type="component" value="Unassembled WGS sequence"/>
</dbReference>
<dbReference type="InterPro" id="IPR000073">
    <property type="entry name" value="AB_hydrolase_1"/>
</dbReference>
<dbReference type="Gene3D" id="3.40.50.1820">
    <property type="entry name" value="alpha/beta hydrolase"/>
    <property type="match status" value="1"/>
</dbReference>
<dbReference type="PANTHER" id="PTHR43798:SF31">
    <property type="entry name" value="AB HYDROLASE SUPERFAMILY PROTEIN YCLE"/>
    <property type="match status" value="1"/>
</dbReference>
<dbReference type="Pfam" id="PF12697">
    <property type="entry name" value="Abhydrolase_6"/>
    <property type="match status" value="1"/>
</dbReference>
<proteinExistence type="predicted"/>
<protein>
    <submittedName>
        <fullName evidence="3">Pimeloyl-ACP methyl ester carboxylesterase</fullName>
    </submittedName>
</protein>
<dbReference type="AlphaFoldDB" id="A0A326UE44"/>
<evidence type="ECO:0000313" key="4">
    <source>
        <dbReference type="Proteomes" id="UP000248806"/>
    </source>
</evidence>
<organism evidence="3 4">
    <name type="scientific">Thermosporothrix hazakensis</name>
    <dbReference type="NCBI Taxonomy" id="644383"/>
    <lineage>
        <taxon>Bacteria</taxon>
        <taxon>Bacillati</taxon>
        <taxon>Chloroflexota</taxon>
        <taxon>Ktedonobacteria</taxon>
        <taxon>Ktedonobacterales</taxon>
        <taxon>Thermosporotrichaceae</taxon>
        <taxon>Thermosporothrix</taxon>
    </lineage>
</organism>
<evidence type="ECO:0000256" key="1">
    <source>
        <dbReference type="ARBA" id="ARBA00022801"/>
    </source>
</evidence>
<dbReference type="InterPro" id="IPR029058">
    <property type="entry name" value="AB_hydrolase_fold"/>
</dbReference>
<dbReference type="InterPro" id="IPR050266">
    <property type="entry name" value="AB_hydrolase_sf"/>
</dbReference>
<dbReference type="GO" id="GO:0016020">
    <property type="term" value="C:membrane"/>
    <property type="evidence" value="ECO:0007669"/>
    <property type="project" value="TreeGrafter"/>
</dbReference>
<feature type="domain" description="AB hydrolase-1" evidence="2">
    <location>
        <begin position="18"/>
        <end position="238"/>
    </location>
</feature>
<keyword evidence="4" id="KW-1185">Reference proteome</keyword>
<reference evidence="3 4" key="1">
    <citation type="submission" date="2018-06" db="EMBL/GenBank/DDBJ databases">
        <title>Genomic Encyclopedia of Archaeal and Bacterial Type Strains, Phase II (KMG-II): from individual species to whole genera.</title>
        <authorList>
            <person name="Goeker M."/>
        </authorList>
    </citation>
    <scope>NUCLEOTIDE SEQUENCE [LARGE SCALE GENOMIC DNA]</scope>
    <source>
        <strain evidence="3 4">ATCC BAA-1881</strain>
    </source>
</reference>
<evidence type="ECO:0000259" key="2">
    <source>
        <dbReference type="Pfam" id="PF12697"/>
    </source>
</evidence>
<dbReference type="GO" id="GO:0016787">
    <property type="term" value="F:hydrolase activity"/>
    <property type="evidence" value="ECO:0007669"/>
    <property type="project" value="UniProtKB-KW"/>
</dbReference>
<comment type="caution">
    <text evidence="3">The sequence shown here is derived from an EMBL/GenBank/DDBJ whole genome shotgun (WGS) entry which is preliminary data.</text>
</comment>
<name>A0A326UE44_THEHA</name>
<dbReference type="PANTHER" id="PTHR43798">
    <property type="entry name" value="MONOACYLGLYCEROL LIPASE"/>
    <property type="match status" value="1"/>
</dbReference>
<gene>
    <name evidence="3" type="ORF">EI42_00367</name>
</gene>
<sequence>MIRENADVKGVDAMTRPIIFLHGSGDTAAIWKPLLEQLAAYPTYAIDLPGHGKRPDTLPATATVEEYAEAVARIIAEEIGTERPIIAGHSLGGAIALMLALTHGEALSGLILCGTGGRLRVHPSLLEAAHENPEACKLQLTRLAVAPQHEEQLVPRLLQESDPGSVRMLYRDLLACDHFDVMSRLAEIRLPTLILTGQEDRLTPPKYAQYMQQQIPDSSLHLLSEAGHYLMREQTAACRQAIEAWL</sequence>
<keyword evidence="1" id="KW-0378">Hydrolase</keyword>
<accession>A0A326UE44</accession>
<dbReference type="PRINTS" id="PR00111">
    <property type="entry name" value="ABHYDROLASE"/>
</dbReference>
<evidence type="ECO:0000313" key="3">
    <source>
        <dbReference type="EMBL" id="PZW36195.1"/>
    </source>
</evidence>
<dbReference type="SUPFAM" id="SSF53474">
    <property type="entry name" value="alpha/beta-Hydrolases"/>
    <property type="match status" value="1"/>
</dbReference>
<dbReference type="EMBL" id="QKUF01000001">
    <property type="protein sequence ID" value="PZW36195.1"/>
    <property type="molecule type" value="Genomic_DNA"/>
</dbReference>